<evidence type="ECO:0000256" key="2">
    <source>
        <dbReference type="ARBA" id="ARBA00022490"/>
    </source>
</evidence>
<keyword evidence="8" id="KW-1185">Reference proteome</keyword>
<dbReference type="Pfam" id="PF01470">
    <property type="entry name" value="Peptidase_C15"/>
    <property type="match status" value="1"/>
</dbReference>
<dbReference type="InterPro" id="IPR016125">
    <property type="entry name" value="Peptidase_C15-like"/>
</dbReference>
<evidence type="ECO:0008006" key="9">
    <source>
        <dbReference type="Google" id="ProtNLM"/>
    </source>
</evidence>
<dbReference type="AlphaFoldDB" id="A0AAW1SDB1"/>
<organism evidence="7 8">
    <name type="scientific">Elliptochloris bilobata</name>
    <dbReference type="NCBI Taxonomy" id="381761"/>
    <lineage>
        <taxon>Eukaryota</taxon>
        <taxon>Viridiplantae</taxon>
        <taxon>Chlorophyta</taxon>
        <taxon>core chlorophytes</taxon>
        <taxon>Trebouxiophyceae</taxon>
        <taxon>Trebouxiophyceae incertae sedis</taxon>
        <taxon>Elliptochloris clade</taxon>
        <taxon>Elliptochloris</taxon>
    </lineage>
</organism>
<evidence type="ECO:0000256" key="5">
    <source>
        <dbReference type="ARBA" id="ARBA00022807"/>
    </source>
</evidence>
<name>A0AAW1SDB1_9CHLO</name>
<proteinExistence type="inferred from homology"/>
<evidence type="ECO:0000256" key="1">
    <source>
        <dbReference type="ARBA" id="ARBA00006641"/>
    </source>
</evidence>
<keyword evidence="4" id="KW-0378">Hydrolase</keyword>
<dbReference type="GO" id="GO:0016920">
    <property type="term" value="F:pyroglutamyl-peptidase activity"/>
    <property type="evidence" value="ECO:0007669"/>
    <property type="project" value="InterPro"/>
</dbReference>
<sequence length="237" mass="25847">MVTYFVVTGFGKFRGVDQNPSQALVQALQAHIIERGKGIAGGAQVLVASILTVSAKYVDAWLAALVEELPQFISDTDELVLLHFGVDDKCEVDLKLEARAYNEATFRVPDESGWQPQGEPIDRDDAHAALETDLPVGMLAGSLRAAGGRVSVSHNAGRFVCNYSLFRSLQRSRAAGQRWHSLFVHVPCIIEERDARQLLDLAGVLLDEISLTLSDRSECPQPNIAPTGEWSPPQQGV</sequence>
<keyword evidence="3" id="KW-0645">Protease</keyword>
<dbReference type="InterPro" id="IPR036440">
    <property type="entry name" value="Peptidase_C15-like_sf"/>
</dbReference>
<evidence type="ECO:0000256" key="6">
    <source>
        <dbReference type="SAM" id="MobiDB-lite"/>
    </source>
</evidence>
<dbReference type="InterPro" id="IPR000816">
    <property type="entry name" value="Peptidase_C15"/>
</dbReference>
<accession>A0AAW1SDB1</accession>
<dbReference type="PANTHER" id="PTHR23402:SF1">
    <property type="entry name" value="PYROGLUTAMYL-PEPTIDASE I"/>
    <property type="match status" value="1"/>
</dbReference>
<dbReference type="SUPFAM" id="SSF53182">
    <property type="entry name" value="Pyrrolidone carboxyl peptidase (pyroglutamate aminopeptidase)"/>
    <property type="match status" value="1"/>
</dbReference>
<feature type="region of interest" description="Disordered" evidence="6">
    <location>
        <begin position="217"/>
        <end position="237"/>
    </location>
</feature>
<comment type="caution">
    <text evidence="7">The sequence shown here is derived from an EMBL/GenBank/DDBJ whole genome shotgun (WGS) entry which is preliminary data.</text>
</comment>
<gene>
    <name evidence="7" type="ORF">WJX81_007794</name>
</gene>
<dbReference type="PANTHER" id="PTHR23402">
    <property type="entry name" value="PROTEASE FAMILY C15 PYROGLUTAMYL-PEPTIDASE I-RELATED"/>
    <property type="match status" value="1"/>
</dbReference>
<protein>
    <recommendedName>
        <fullName evidence="9">Pyrrolidone-carboxylate peptidase</fullName>
    </recommendedName>
</protein>
<comment type="similarity">
    <text evidence="1">Belongs to the peptidase C15 family.</text>
</comment>
<evidence type="ECO:0000256" key="3">
    <source>
        <dbReference type="ARBA" id="ARBA00022670"/>
    </source>
</evidence>
<reference evidence="7 8" key="1">
    <citation type="journal article" date="2024" name="Nat. Commun.">
        <title>Phylogenomics reveals the evolutionary origins of lichenization in chlorophyte algae.</title>
        <authorList>
            <person name="Puginier C."/>
            <person name="Libourel C."/>
            <person name="Otte J."/>
            <person name="Skaloud P."/>
            <person name="Haon M."/>
            <person name="Grisel S."/>
            <person name="Petersen M."/>
            <person name="Berrin J.G."/>
            <person name="Delaux P.M."/>
            <person name="Dal Grande F."/>
            <person name="Keller J."/>
        </authorList>
    </citation>
    <scope>NUCLEOTIDE SEQUENCE [LARGE SCALE GENOMIC DNA]</scope>
    <source>
        <strain evidence="7 8">SAG 245.80</strain>
    </source>
</reference>
<evidence type="ECO:0000256" key="4">
    <source>
        <dbReference type="ARBA" id="ARBA00022801"/>
    </source>
</evidence>
<evidence type="ECO:0000313" key="7">
    <source>
        <dbReference type="EMBL" id="KAK9843534.1"/>
    </source>
</evidence>
<dbReference type="EMBL" id="JALJOU010000006">
    <property type="protein sequence ID" value="KAK9843534.1"/>
    <property type="molecule type" value="Genomic_DNA"/>
</dbReference>
<dbReference type="PIRSF" id="PIRSF015592">
    <property type="entry name" value="Prld-crbxl_pptds"/>
    <property type="match status" value="1"/>
</dbReference>
<keyword evidence="5" id="KW-0788">Thiol protease</keyword>
<evidence type="ECO:0000313" key="8">
    <source>
        <dbReference type="Proteomes" id="UP001445335"/>
    </source>
</evidence>
<dbReference type="GO" id="GO:0005829">
    <property type="term" value="C:cytosol"/>
    <property type="evidence" value="ECO:0007669"/>
    <property type="project" value="InterPro"/>
</dbReference>
<dbReference type="Proteomes" id="UP001445335">
    <property type="component" value="Unassembled WGS sequence"/>
</dbReference>
<dbReference type="GO" id="GO:0006508">
    <property type="term" value="P:proteolysis"/>
    <property type="evidence" value="ECO:0007669"/>
    <property type="project" value="UniProtKB-KW"/>
</dbReference>
<dbReference type="Gene3D" id="3.40.630.20">
    <property type="entry name" value="Peptidase C15, pyroglutamyl peptidase I-like"/>
    <property type="match status" value="1"/>
</dbReference>
<keyword evidence="2" id="KW-0963">Cytoplasm</keyword>